<feature type="region of interest" description="Disordered" evidence="1">
    <location>
        <begin position="139"/>
        <end position="172"/>
    </location>
</feature>
<name>A0A2H3JKK1_WOLCO</name>
<reference evidence="2 3" key="1">
    <citation type="journal article" date="2012" name="Science">
        <title>The Paleozoic origin of enzymatic lignin decomposition reconstructed from 31 fungal genomes.</title>
        <authorList>
            <person name="Floudas D."/>
            <person name="Binder M."/>
            <person name="Riley R."/>
            <person name="Barry K."/>
            <person name="Blanchette R.A."/>
            <person name="Henrissat B."/>
            <person name="Martinez A.T."/>
            <person name="Otillar R."/>
            <person name="Spatafora J.W."/>
            <person name="Yadav J.S."/>
            <person name="Aerts A."/>
            <person name="Benoit I."/>
            <person name="Boyd A."/>
            <person name="Carlson A."/>
            <person name="Copeland A."/>
            <person name="Coutinho P.M."/>
            <person name="de Vries R.P."/>
            <person name="Ferreira P."/>
            <person name="Findley K."/>
            <person name="Foster B."/>
            <person name="Gaskell J."/>
            <person name="Glotzer D."/>
            <person name="Gorecki P."/>
            <person name="Heitman J."/>
            <person name="Hesse C."/>
            <person name="Hori C."/>
            <person name="Igarashi K."/>
            <person name="Jurgens J.A."/>
            <person name="Kallen N."/>
            <person name="Kersten P."/>
            <person name="Kohler A."/>
            <person name="Kuees U."/>
            <person name="Kumar T.K.A."/>
            <person name="Kuo A."/>
            <person name="LaButti K."/>
            <person name="Larrondo L.F."/>
            <person name="Lindquist E."/>
            <person name="Ling A."/>
            <person name="Lombard V."/>
            <person name="Lucas S."/>
            <person name="Lundell T."/>
            <person name="Martin R."/>
            <person name="McLaughlin D.J."/>
            <person name="Morgenstern I."/>
            <person name="Morin E."/>
            <person name="Murat C."/>
            <person name="Nagy L.G."/>
            <person name="Nolan M."/>
            <person name="Ohm R.A."/>
            <person name="Patyshakuliyeva A."/>
            <person name="Rokas A."/>
            <person name="Ruiz-Duenas F.J."/>
            <person name="Sabat G."/>
            <person name="Salamov A."/>
            <person name="Samejima M."/>
            <person name="Schmutz J."/>
            <person name="Slot J.C."/>
            <person name="St John F."/>
            <person name="Stenlid J."/>
            <person name="Sun H."/>
            <person name="Sun S."/>
            <person name="Syed K."/>
            <person name="Tsang A."/>
            <person name="Wiebenga A."/>
            <person name="Young D."/>
            <person name="Pisabarro A."/>
            <person name="Eastwood D.C."/>
            <person name="Martin F."/>
            <person name="Cullen D."/>
            <person name="Grigoriev I.V."/>
            <person name="Hibbett D.S."/>
        </authorList>
    </citation>
    <scope>NUCLEOTIDE SEQUENCE [LARGE SCALE GENOMIC DNA]</scope>
    <source>
        <strain evidence="2 3">MD-104</strain>
    </source>
</reference>
<feature type="compositionally biased region" description="Polar residues" evidence="1">
    <location>
        <begin position="139"/>
        <end position="155"/>
    </location>
</feature>
<keyword evidence="3" id="KW-1185">Reference proteome</keyword>
<gene>
    <name evidence="2" type="ORF">WOLCODRAFT_21418</name>
</gene>
<organism evidence="2 3">
    <name type="scientific">Wolfiporia cocos (strain MD-104)</name>
    <name type="common">Brown rot fungus</name>
    <dbReference type="NCBI Taxonomy" id="742152"/>
    <lineage>
        <taxon>Eukaryota</taxon>
        <taxon>Fungi</taxon>
        <taxon>Dikarya</taxon>
        <taxon>Basidiomycota</taxon>
        <taxon>Agaricomycotina</taxon>
        <taxon>Agaricomycetes</taxon>
        <taxon>Polyporales</taxon>
        <taxon>Phaeolaceae</taxon>
        <taxon>Wolfiporia</taxon>
    </lineage>
</organism>
<evidence type="ECO:0000313" key="2">
    <source>
        <dbReference type="EMBL" id="PCH39329.1"/>
    </source>
</evidence>
<accession>A0A2H3JKK1</accession>
<feature type="region of interest" description="Disordered" evidence="1">
    <location>
        <begin position="12"/>
        <end position="58"/>
    </location>
</feature>
<evidence type="ECO:0000313" key="3">
    <source>
        <dbReference type="Proteomes" id="UP000218811"/>
    </source>
</evidence>
<feature type="compositionally biased region" description="Polar residues" evidence="1">
    <location>
        <begin position="48"/>
        <end position="58"/>
    </location>
</feature>
<feature type="region of interest" description="Disordered" evidence="1">
    <location>
        <begin position="227"/>
        <end position="247"/>
    </location>
</feature>
<feature type="compositionally biased region" description="Basic and acidic residues" evidence="1">
    <location>
        <begin position="227"/>
        <end position="236"/>
    </location>
</feature>
<feature type="compositionally biased region" description="Polar residues" evidence="1">
    <location>
        <begin position="88"/>
        <end position="107"/>
    </location>
</feature>
<dbReference type="Proteomes" id="UP000218811">
    <property type="component" value="Unassembled WGS sequence"/>
</dbReference>
<dbReference type="AlphaFoldDB" id="A0A2H3JKK1"/>
<evidence type="ECO:0000256" key="1">
    <source>
        <dbReference type="SAM" id="MobiDB-lite"/>
    </source>
</evidence>
<feature type="region of interest" description="Disordered" evidence="1">
    <location>
        <begin position="77"/>
        <end position="107"/>
    </location>
</feature>
<protein>
    <submittedName>
        <fullName evidence="2">Uncharacterized protein</fullName>
    </submittedName>
</protein>
<proteinExistence type="predicted"/>
<feature type="compositionally biased region" description="Basic and acidic residues" evidence="1">
    <location>
        <begin position="21"/>
        <end position="35"/>
    </location>
</feature>
<sequence>MLAPWYESLIPQDESFMADLDPEHRVREPEHRVDELEPPASDIDEAQTESPSLLISSSPVTSDISIDAFVPNGLLGIGPHEAAPQPSPVSQLRSDSEAPTTSIGSHDTASMEQDVANVDPHEVQALPVNSTLSTTFTIGNASLPTSSQRCSSNIGVEQRKRPTRRQGVPYASREDCKQMVSSANSRHLDLETASEVSLSCVRDRSTEEKQERKRARALRKLIKRQIKQDKENESPHQKCCPTGTKLRFNPSMDDLANALSASTIKDSSSQSSAEDDLLAAFSSFRITNK</sequence>
<dbReference type="EMBL" id="KB467987">
    <property type="protein sequence ID" value="PCH39329.1"/>
    <property type="molecule type" value="Genomic_DNA"/>
</dbReference>